<reference evidence="2 3" key="1">
    <citation type="submission" date="2018-12" db="EMBL/GenBank/DDBJ databases">
        <title>Draft genome sequence of Embleya hyalina NBRC 13850T.</title>
        <authorList>
            <person name="Komaki H."/>
            <person name="Hosoyama A."/>
            <person name="Kimura A."/>
            <person name="Ichikawa N."/>
            <person name="Tamura T."/>
        </authorList>
    </citation>
    <scope>NUCLEOTIDE SEQUENCE [LARGE SCALE GENOMIC DNA]</scope>
    <source>
        <strain evidence="2 3">NBRC 13850</strain>
    </source>
</reference>
<dbReference type="EMBL" id="BIFH01000013">
    <property type="protein sequence ID" value="GCD92680.1"/>
    <property type="molecule type" value="Genomic_DNA"/>
</dbReference>
<feature type="compositionally biased region" description="Polar residues" evidence="1">
    <location>
        <begin position="223"/>
        <end position="235"/>
    </location>
</feature>
<name>A0A401YDL0_9ACTN</name>
<evidence type="ECO:0000313" key="2">
    <source>
        <dbReference type="EMBL" id="GCD92680.1"/>
    </source>
</evidence>
<accession>A0A401YDL0</accession>
<feature type="compositionally biased region" description="Basic and acidic residues" evidence="1">
    <location>
        <begin position="250"/>
        <end position="261"/>
    </location>
</feature>
<organism evidence="2 3">
    <name type="scientific">Embleya hyalina</name>
    <dbReference type="NCBI Taxonomy" id="516124"/>
    <lineage>
        <taxon>Bacteria</taxon>
        <taxon>Bacillati</taxon>
        <taxon>Actinomycetota</taxon>
        <taxon>Actinomycetes</taxon>
        <taxon>Kitasatosporales</taxon>
        <taxon>Streptomycetaceae</taxon>
        <taxon>Embleya</taxon>
    </lineage>
</organism>
<dbReference type="AlphaFoldDB" id="A0A401YDL0"/>
<feature type="compositionally biased region" description="Basic and acidic residues" evidence="1">
    <location>
        <begin position="170"/>
        <end position="187"/>
    </location>
</feature>
<evidence type="ECO:0000313" key="3">
    <source>
        <dbReference type="Proteomes" id="UP000286931"/>
    </source>
</evidence>
<dbReference type="Proteomes" id="UP000286931">
    <property type="component" value="Unassembled WGS sequence"/>
</dbReference>
<feature type="compositionally biased region" description="Polar residues" evidence="1">
    <location>
        <begin position="263"/>
        <end position="278"/>
    </location>
</feature>
<dbReference type="OrthoDB" id="4350368at2"/>
<protein>
    <recommendedName>
        <fullName evidence="4">Serine/arginine repetitive matrix protein 2</fullName>
    </recommendedName>
</protein>
<comment type="caution">
    <text evidence="2">The sequence shown here is derived from an EMBL/GenBank/DDBJ whole genome shotgun (WGS) entry which is preliminary data.</text>
</comment>
<feature type="compositionally biased region" description="Basic and acidic residues" evidence="1">
    <location>
        <begin position="294"/>
        <end position="325"/>
    </location>
</feature>
<feature type="region of interest" description="Disordered" evidence="1">
    <location>
        <begin position="223"/>
        <end position="340"/>
    </location>
</feature>
<sequence length="340" mass="36960">MADFAIDYTNLHEINTKLRELAKQADSGSGGAFRELGDAGAAERRAALGTSGLSTSFNSFFHHSKSRTAKAKEGLNKLADSFKAVSDLFFDQDSRISGSAGLITTGLGIDQWRNTKAAHDKWLADKAKWDDYLASIGATQYFRDHPNESIRHVCHDPEAPAWCAAWIAKGEDSAPPKPGDEPPKPSDKPPTSHHYEDEHGKIDVSVELDKDNNIVKETSKITNPQGQTYETTTTYKGPPEWVDNVPGAGKDGRPGRIDVRDYSITTTLSDGTKSTSDFTIDKDGSGTMISHSGKTTEHYIRDGPKGEWKRDPKYADEDAGRDGTEKGGGVQKPPPGGKLN</sequence>
<evidence type="ECO:0000256" key="1">
    <source>
        <dbReference type="SAM" id="MobiDB-lite"/>
    </source>
</evidence>
<dbReference type="RefSeq" id="WP_126635023.1">
    <property type="nucleotide sequence ID" value="NZ_BIFH01000013.1"/>
</dbReference>
<keyword evidence="3" id="KW-1185">Reference proteome</keyword>
<feature type="compositionally biased region" description="Basic and acidic residues" evidence="1">
    <location>
        <begin position="193"/>
        <end position="207"/>
    </location>
</feature>
<evidence type="ECO:0008006" key="4">
    <source>
        <dbReference type="Google" id="ProtNLM"/>
    </source>
</evidence>
<feature type="region of interest" description="Disordered" evidence="1">
    <location>
        <begin position="170"/>
        <end position="207"/>
    </location>
</feature>
<gene>
    <name evidence="2" type="ORF">EHYA_00319</name>
</gene>
<proteinExistence type="predicted"/>